<sequence>MGQGIGTSIFYQIRRLFQTPERLLAVFFLSLLSLLVITPLVEIVWDALSYQEYDLAYRPEAEVGGFTLFHLERVFTGRLSRALFYKPLINSLMIGAGVTVLAVTIGSGLAWLMVRTDLPFRGFFGAMAVVPYMMPSWVLALAWMTMFKNDRIGGSDGLFTYYFGVQPPDWIAYGLFPIIITLALHYYAYAYLLVSGALMTVDSELEEAGAICGLSRFQRLWRITVPLLLPAIGSAVVLTFIRILGTFGTPALLGLPVRFFTFSTQIYASLNAGSAGDGYVLAVVLVIMAIVFIYINSRILGVRRSFVTVTGKGFRQRRIPLGRWRMPLAFLIGLFIVTTVFAPLILLAWESLLINPGEYGWSNLTLHFWIGESGEDFVDGDAGVMRNDQILAALWNSLRLGFFAAGINGVIGLLIGYAIVRTRGTVMSKSLESIAFAPYIFPSIALGAIYLGIFSTGYGPMPALYGTFALLVLITTVKNLPFTSRTGISALLQIDKSLEEAARVQGISWGKRMFRIIIPMSTSGLVAGMMLTFITAMRELSLIILLLTPSTMVMTGLIFGYESEDKVQHAGAVTLILVLIIIGVNLLVRRFFGDSLTGLRQS</sequence>
<proteinExistence type="predicted"/>
<evidence type="ECO:0000256" key="5">
    <source>
        <dbReference type="ARBA" id="ARBA00022692"/>
    </source>
</evidence>
<feature type="transmembrane region" description="Helical" evidence="8">
    <location>
        <begin position="88"/>
        <end position="112"/>
    </location>
</feature>
<keyword evidence="3" id="KW-1003">Cell membrane</keyword>
<name>A0A3B0SVW9_9ZZZZ</name>
<feature type="transmembrane region" description="Helical" evidence="8">
    <location>
        <begin position="23"/>
        <end position="45"/>
    </location>
</feature>
<evidence type="ECO:0000256" key="6">
    <source>
        <dbReference type="ARBA" id="ARBA00022989"/>
    </source>
</evidence>
<keyword evidence="5 8" id="KW-0812">Transmembrane</keyword>
<feature type="domain" description="ABC transmembrane type-1" evidence="9">
    <location>
        <begin position="394"/>
        <end position="588"/>
    </location>
</feature>
<protein>
    <submittedName>
        <fullName evidence="10">ABC transporter, permease protein 1 (Cluster 1, maltose/g3p/polyamine/iron) / ABC transporter, permease protein 2 (Cluster 1, maltose/g3p/polyamine/iron)</fullName>
    </submittedName>
</protein>
<feature type="transmembrane region" description="Helical" evidence="8">
    <location>
        <begin position="328"/>
        <end position="349"/>
    </location>
</feature>
<dbReference type="InterPro" id="IPR035906">
    <property type="entry name" value="MetI-like_sf"/>
</dbReference>
<dbReference type="CDD" id="cd06261">
    <property type="entry name" value="TM_PBP2"/>
    <property type="match status" value="2"/>
</dbReference>
<evidence type="ECO:0000256" key="2">
    <source>
        <dbReference type="ARBA" id="ARBA00022448"/>
    </source>
</evidence>
<dbReference type="Pfam" id="PF00528">
    <property type="entry name" value="BPD_transp_1"/>
    <property type="match status" value="2"/>
</dbReference>
<feature type="transmembrane region" description="Helical" evidence="8">
    <location>
        <begin position="513"/>
        <end position="534"/>
    </location>
</feature>
<dbReference type="AlphaFoldDB" id="A0A3B0SVW9"/>
<dbReference type="EMBL" id="UOEM01000004">
    <property type="protein sequence ID" value="VAW10085.1"/>
    <property type="molecule type" value="Genomic_DNA"/>
</dbReference>
<feature type="transmembrane region" description="Helical" evidence="8">
    <location>
        <begin position="432"/>
        <end position="453"/>
    </location>
</feature>
<keyword evidence="6 8" id="KW-1133">Transmembrane helix</keyword>
<gene>
    <name evidence="10" type="ORF">MNBD_ALPHA09-1088</name>
</gene>
<evidence type="ECO:0000256" key="1">
    <source>
        <dbReference type="ARBA" id="ARBA00004429"/>
    </source>
</evidence>
<feature type="transmembrane region" description="Helical" evidence="8">
    <location>
        <begin position="124"/>
        <end position="146"/>
    </location>
</feature>
<dbReference type="Gene3D" id="1.10.3720.10">
    <property type="entry name" value="MetI-like"/>
    <property type="match status" value="2"/>
</dbReference>
<accession>A0A3B0SVW9</accession>
<dbReference type="GO" id="GO:0005886">
    <property type="term" value="C:plasma membrane"/>
    <property type="evidence" value="ECO:0007669"/>
    <property type="project" value="UniProtKB-SubCell"/>
</dbReference>
<feature type="transmembrane region" description="Helical" evidence="8">
    <location>
        <begin position="170"/>
        <end position="189"/>
    </location>
</feature>
<dbReference type="GO" id="GO:0055085">
    <property type="term" value="P:transmembrane transport"/>
    <property type="evidence" value="ECO:0007669"/>
    <property type="project" value="InterPro"/>
</dbReference>
<dbReference type="PANTHER" id="PTHR43357">
    <property type="entry name" value="INNER MEMBRANE ABC TRANSPORTER PERMEASE PROTEIN YDCV"/>
    <property type="match status" value="1"/>
</dbReference>
<keyword evidence="4" id="KW-0997">Cell inner membrane</keyword>
<dbReference type="SUPFAM" id="SSF161098">
    <property type="entry name" value="MetI-like"/>
    <property type="match status" value="2"/>
</dbReference>
<keyword evidence="7 8" id="KW-0472">Membrane</keyword>
<evidence type="ECO:0000256" key="3">
    <source>
        <dbReference type="ARBA" id="ARBA00022475"/>
    </source>
</evidence>
<keyword evidence="2" id="KW-0813">Transport</keyword>
<dbReference type="InterPro" id="IPR000515">
    <property type="entry name" value="MetI-like"/>
</dbReference>
<organism evidence="10">
    <name type="scientific">hydrothermal vent metagenome</name>
    <dbReference type="NCBI Taxonomy" id="652676"/>
    <lineage>
        <taxon>unclassified sequences</taxon>
        <taxon>metagenomes</taxon>
        <taxon>ecological metagenomes</taxon>
    </lineage>
</organism>
<feature type="transmembrane region" description="Helical" evidence="8">
    <location>
        <begin position="278"/>
        <end position="295"/>
    </location>
</feature>
<feature type="domain" description="ABC transmembrane type-1" evidence="9">
    <location>
        <begin position="88"/>
        <end position="296"/>
    </location>
</feature>
<feature type="transmembrane region" description="Helical" evidence="8">
    <location>
        <begin position="225"/>
        <end position="245"/>
    </location>
</feature>
<evidence type="ECO:0000313" key="10">
    <source>
        <dbReference type="EMBL" id="VAW10085.1"/>
    </source>
</evidence>
<comment type="subcellular location">
    <subcellularLocation>
        <location evidence="1">Cell inner membrane</location>
        <topology evidence="1">Multi-pass membrane protein</topology>
    </subcellularLocation>
</comment>
<feature type="transmembrane region" description="Helical" evidence="8">
    <location>
        <begin position="540"/>
        <end position="561"/>
    </location>
</feature>
<evidence type="ECO:0000256" key="7">
    <source>
        <dbReference type="ARBA" id="ARBA00023136"/>
    </source>
</evidence>
<feature type="transmembrane region" description="Helical" evidence="8">
    <location>
        <begin position="573"/>
        <end position="592"/>
    </location>
</feature>
<dbReference type="PANTHER" id="PTHR43357:SF3">
    <property type="entry name" value="FE(3+)-TRANSPORT SYSTEM PERMEASE PROTEIN FBPB 2"/>
    <property type="match status" value="1"/>
</dbReference>
<evidence type="ECO:0000256" key="4">
    <source>
        <dbReference type="ARBA" id="ARBA00022519"/>
    </source>
</evidence>
<reference evidence="10" key="1">
    <citation type="submission" date="2018-06" db="EMBL/GenBank/DDBJ databases">
        <authorList>
            <person name="Zhirakovskaya E."/>
        </authorList>
    </citation>
    <scope>NUCLEOTIDE SEQUENCE</scope>
</reference>
<feature type="transmembrane region" description="Helical" evidence="8">
    <location>
        <begin position="400"/>
        <end position="420"/>
    </location>
</feature>
<evidence type="ECO:0000259" key="9">
    <source>
        <dbReference type="PROSITE" id="PS50928"/>
    </source>
</evidence>
<dbReference type="PROSITE" id="PS50928">
    <property type="entry name" value="ABC_TM1"/>
    <property type="match status" value="2"/>
</dbReference>
<evidence type="ECO:0000256" key="8">
    <source>
        <dbReference type="SAM" id="Phobius"/>
    </source>
</evidence>